<comment type="caution">
    <text evidence="2">The sequence shown here is derived from an EMBL/GenBank/DDBJ whole genome shotgun (WGS) entry which is preliminary data.</text>
</comment>
<dbReference type="GO" id="GO:0046872">
    <property type="term" value="F:metal ion binding"/>
    <property type="evidence" value="ECO:0007669"/>
    <property type="project" value="InterPro"/>
</dbReference>
<dbReference type="NCBIfam" id="TIGR03083">
    <property type="entry name" value="maleylpyruvate isomerase family mycothiol-dependent enzyme"/>
    <property type="match status" value="1"/>
</dbReference>
<dbReference type="AlphaFoldDB" id="A0A7W7D9L9"/>
<reference evidence="2 3" key="1">
    <citation type="submission" date="2020-08" db="EMBL/GenBank/DDBJ databases">
        <title>Sequencing the genomes of 1000 actinobacteria strains.</title>
        <authorList>
            <person name="Klenk H.-P."/>
        </authorList>
    </citation>
    <scope>NUCLEOTIDE SEQUENCE [LARGE SCALE GENOMIC DNA]</scope>
    <source>
        <strain evidence="2 3">DSM 45784</strain>
    </source>
</reference>
<dbReference type="EMBL" id="JACHND010000001">
    <property type="protein sequence ID" value="MBB4702792.1"/>
    <property type="molecule type" value="Genomic_DNA"/>
</dbReference>
<dbReference type="RefSeq" id="WP_184882790.1">
    <property type="nucleotide sequence ID" value="NZ_BOOV01000005.1"/>
</dbReference>
<dbReference type="InterPro" id="IPR024344">
    <property type="entry name" value="MDMPI_metal-binding"/>
</dbReference>
<proteinExistence type="predicted"/>
<evidence type="ECO:0000313" key="3">
    <source>
        <dbReference type="Proteomes" id="UP000542210"/>
    </source>
</evidence>
<sequence length="313" mass="32521">MERHYGHGDEIPGTTDPLTRLSLDVLAETAAPPPGAVDRLLSAARSARRPVAAAGFTAPFAGRVAAMDALLASATRADWSQKIVEGWTLQELVAHLAATDSLVACAIDAPVAGPPLTANDVLGRTADMIAYTGGRTPQETRAEWRAQAEAIRARAAEMDPGTPITPGGMSFALSDHLLARMLETWLHTVDAAAVLGVSLPLPVAAHIHPTADFCARLIPWTMLLSGVDGGGARAVRLTLTGPGGGVWHVPLDVQVVARPDDGAPAEVEIACDVVDFCFLLGGRRAPDEFPATITGDAGLARDVLHCAPVLSGP</sequence>
<protein>
    <submittedName>
        <fullName evidence="2">Uncharacterized protein (TIGR03083 family)</fullName>
    </submittedName>
</protein>
<dbReference type="InterPro" id="IPR017517">
    <property type="entry name" value="Maleyloyr_isom"/>
</dbReference>
<organism evidence="2 3">
    <name type="scientific">Sphaerisporangium siamense</name>
    <dbReference type="NCBI Taxonomy" id="795645"/>
    <lineage>
        <taxon>Bacteria</taxon>
        <taxon>Bacillati</taxon>
        <taxon>Actinomycetota</taxon>
        <taxon>Actinomycetes</taxon>
        <taxon>Streptosporangiales</taxon>
        <taxon>Streptosporangiaceae</taxon>
        <taxon>Sphaerisporangium</taxon>
    </lineage>
</organism>
<accession>A0A7W7D9L9</accession>
<dbReference type="InterPro" id="IPR034660">
    <property type="entry name" value="DinB/YfiT-like"/>
</dbReference>
<dbReference type="SUPFAM" id="SSF109854">
    <property type="entry name" value="DinB/YfiT-like putative metalloenzymes"/>
    <property type="match status" value="1"/>
</dbReference>
<keyword evidence="3" id="KW-1185">Reference proteome</keyword>
<feature type="domain" description="Mycothiol-dependent maleylpyruvate isomerase metal-binding" evidence="1">
    <location>
        <begin position="65"/>
        <end position="192"/>
    </location>
</feature>
<dbReference type="Pfam" id="PF11716">
    <property type="entry name" value="MDMPI_N"/>
    <property type="match status" value="1"/>
</dbReference>
<dbReference type="Proteomes" id="UP000542210">
    <property type="component" value="Unassembled WGS sequence"/>
</dbReference>
<evidence type="ECO:0000259" key="1">
    <source>
        <dbReference type="Pfam" id="PF11716"/>
    </source>
</evidence>
<evidence type="ECO:0000313" key="2">
    <source>
        <dbReference type="EMBL" id="MBB4702792.1"/>
    </source>
</evidence>
<gene>
    <name evidence="2" type="ORF">BJ982_004336</name>
</gene>
<dbReference type="Gene3D" id="1.20.120.450">
    <property type="entry name" value="dinb family like domain"/>
    <property type="match status" value="1"/>
</dbReference>
<name>A0A7W7D9L9_9ACTN</name>